<proteinExistence type="predicted"/>
<feature type="domain" description="Retrovirus-related Pol polyprotein from transposon TNT 1-94-like beta-barrel" evidence="2">
    <location>
        <begin position="313"/>
        <end position="389"/>
    </location>
</feature>
<sequence length="390" mass="44547">MSEEPKKSKRNIKPFNGDKYSIWKFRVRARVAEDSSLNVLDEESPNDRDEDWNACERIAKGIIIEHLDDSMIGFATEHNTAREIFKQLDAIYERKSLAAELAAEKKLLSCKFKGDIPLAKHFMIVDEMIIELHAARCKLNEMSKVARLLLTLPNSYDAVVTAIQTMNDENLSLAFVKTRLLDYEIKLKSEASETTGKVLHSETINHEKNGKQHWKNHRQNSNRPKPFSRHPQNKFNNQRGLNKNNGNNKMKCDFCGRRNHTKKNCFFYYRTKHSEEQRGKSAQSMQVQEEKENFAFMSWTGAPVLNNNDKLTFVLDSGATDHIVTQLNNFTTVKDLNVPVKISIAKRGETITALKRGEMSVISNLGVEGVLENVLYAPDAPHNLLSVARI</sequence>
<feature type="compositionally biased region" description="Basic residues" evidence="1">
    <location>
        <begin position="211"/>
        <end position="232"/>
    </location>
</feature>
<dbReference type="PANTHER" id="PTHR47481:SF34">
    <property type="entry name" value="CCHC-TYPE DOMAIN-CONTAINING PROTEIN"/>
    <property type="match status" value="1"/>
</dbReference>
<gene>
    <name evidence="3" type="ORF">BBRV_LOCUS59377</name>
</gene>
<evidence type="ECO:0000313" key="3">
    <source>
        <dbReference type="EMBL" id="CAD1554437.1"/>
    </source>
</evidence>
<reference evidence="3" key="1">
    <citation type="submission" date="2020-07" db="EMBL/GenBank/DDBJ databases">
        <authorList>
            <person name="Ferguson B K."/>
        </authorList>
    </citation>
    <scope>NUCLEOTIDE SEQUENCE</scope>
    <source>
        <strain evidence="3">L06</strain>
    </source>
</reference>
<dbReference type="EMBL" id="CADCXW020000020">
    <property type="protein sequence ID" value="CAD1554437.1"/>
    <property type="molecule type" value="Genomic_DNA"/>
</dbReference>
<feature type="region of interest" description="Disordered" evidence="1">
    <location>
        <begin position="203"/>
        <end position="248"/>
    </location>
</feature>
<dbReference type="Pfam" id="PF14223">
    <property type="entry name" value="Retrotran_gag_2"/>
    <property type="match status" value="1"/>
</dbReference>
<dbReference type="InterPro" id="IPR054722">
    <property type="entry name" value="PolX-like_BBD"/>
</dbReference>
<dbReference type="PANTHER" id="PTHR47481">
    <property type="match status" value="1"/>
</dbReference>
<organism evidence="3">
    <name type="scientific">Bracon brevicornis</name>
    <dbReference type="NCBI Taxonomy" id="1563983"/>
    <lineage>
        <taxon>Eukaryota</taxon>
        <taxon>Metazoa</taxon>
        <taxon>Ecdysozoa</taxon>
        <taxon>Arthropoda</taxon>
        <taxon>Hexapoda</taxon>
        <taxon>Insecta</taxon>
        <taxon>Pterygota</taxon>
        <taxon>Neoptera</taxon>
        <taxon>Endopterygota</taxon>
        <taxon>Hymenoptera</taxon>
        <taxon>Apocrita</taxon>
        <taxon>Ichneumonoidea</taxon>
        <taxon>Braconidae</taxon>
        <taxon>Braconinae</taxon>
        <taxon>Bracon</taxon>
    </lineage>
</organism>
<evidence type="ECO:0000259" key="2">
    <source>
        <dbReference type="Pfam" id="PF22936"/>
    </source>
</evidence>
<dbReference type="Pfam" id="PF22936">
    <property type="entry name" value="Pol_BBD"/>
    <property type="match status" value="1"/>
</dbReference>
<dbReference type="AlphaFoldDB" id="A0A6V7JQH5"/>
<name>A0A6V7JQH5_9HYME</name>
<protein>
    <recommendedName>
        <fullName evidence="2">Retrovirus-related Pol polyprotein from transposon TNT 1-94-like beta-barrel domain-containing protein</fullName>
    </recommendedName>
</protein>
<evidence type="ECO:0000256" key="1">
    <source>
        <dbReference type="SAM" id="MobiDB-lite"/>
    </source>
</evidence>
<accession>A0A6V7JQH5</accession>
<feature type="compositionally biased region" description="Low complexity" evidence="1">
    <location>
        <begin position="233"/>
        <end position="248"/>
    </location>
</feature>